<dbReference type="PRINTS" id="PR00100">
    <property type="entry name" value="AOTCASE"/>
</dbReference>
<dbReference type="Pfam" id="PF00185">
    <property type="entry name" value="OTCace"/>
    <property type="match status" value="1"/>
</dbReference>
<feature type="domain" description="Aspartate/ornithine carbamoyltransferase Asp/Orn-binding" evidence="4">
    <location>
        <begin position="174"/>
        <end position="317"/>
    </location>
</feature>
<comment type="similarity">
    <text evidence="2">Belongs to the aspartate/ornithine carbamoyltransferase superfamily.</text>
</comment>
<dbReference type="EMBL" id="BMUU01000001">
    <property type="protein sequence ID" value="GGY18515.1"/>
    <property type="molecule type" value="Genomic_DNA"/>
</dbReference>
<evidence type="ECO:0000259" key="5">
    <source>
        <dbReference type="Pfam" id="PF02729"/>
    </source>
</evidence>
<evidence type="ECO:0000256" key="2">
    <source>
        <dbReference type="RuleBase" id="RU003634"/>
    </source>
</evidence>
<dbReference type="InterPro" id="IPR006132">
    <property type="entry name" value="Asp/Orn_carbamoyltranf_P-bd"/>
</dbReference>
<dbReference type="Proteomes" id="UP000600946">
    <property type="component" value="Unassembled WGS sequence"/>
</dbReference>
<evidence type="ECO:0000259" key="4">
    <source>
        <dbReference type="Pfam" id="PF00185"/>
    </source>
</evidence>
<dbReference type="Gene3D" id="3.40.50.1370">
    <property type="entry name" value="Aspartate/ornithine carbamoyltransferase"/>
    <property type="match status" value="2"/>
</dbReference>
<gene>
    <name evidence="6" type="primary">arcB</name>
    <name evidence="6" type="ORF">GCM10010326_08990</name>
</gene>
<evidence type="ECO:0000256" key="1">
    <source>
        <dbReference type="ARBA" id="ARBA00022679"/>
    </source>
</evidence>
<comment type="caution">
    <text evidence="6">The sequence shown here is derived from an EMBL/GenBank/DDBJ whole genome shotgun (WGS) entry which is preliminary data.</text>
</comment>
<dbReference type="RefSeq" id="WP_229892170.1">
    <property type="nucleotide sequence ID" value="NZ_BMUU01000001.1"/>
</dbReference>
<keyword evidence="7" id="KW-1185">Reference proteome</keyword>
<sequence>MLGRHVLGMTDFDADELRSVLSLAERMKSGDDTHPYLTGTDLGLLFHVPSTRTRVSFQVAAAQLGGRSYTYGPEELRLANNETVEDTAGVLSRYLSALVVRWYDMADYGAGHRRLHTMAEHSSIPVINALDDEEHPCQVLADLLTLRERFGDELPRKRVVYTWAYSSRQKTPGVLHSSLLAAALLGHHVTFAHPPGFELDERYVKEAQTLAGASGARLDFVEDMAEAVRGSDAVYVQSWKSLRLPGQHEWQARTRLADRWRVTEPVMALAAPGAPFLDCMPSNRGEEMDAEVKDGPRSLIFDQAENRLHAQKALLAQVIGSAPSTASASADSASGDRAAR</sequence>
<accession>A0ABQ2ZK01</accession>
<feature type="region of interest" description="Disordered" evidence="3">
    <location>
        <begin position="321"/>
        <end position="340"/>
    </location>
</feature>
<reference evidence="7" key="1">
    <citation type="journal article" date="2019" name="Int. J. Syst. Evol. Microbiol.">
        <title>The Global Catalogue of Microorganisms (GCM) 10K type strain sequencing project: providing services to taxonomists for standard genome sequencing and annotation.</title>
        <authorList>
            <consortium name="The Broad Institute Genomics Platform"/>
            <consortium name="The Broad Institute Genome Sequencing Center for Infectious Disease"/>
            <person name="Wu L."/>
            <person name="Ma J."/>
        </authorList>
    </citation>
    <scope>NUCLEOTIDE SEQUENCE [LARGE SCALE GENOMIC DNA]</scope>
    <source>
        <strain evidence="7">JCM 4594</strain>
    </source>
</reference>
<dbReference type="Pfam" id="PF02729">
    <property type="entry name" value="OTCace_N"/>
    <property type="match status" value="1"/>
</dbReference>
<organism evidence="6 7">
    <name type="scientific">Streptomyces xanthochromogenes</name>
    <dbReference type="NCBI Taxonomy" id="67384"/>
    <lineage>
        <taxon>Bacteria</taxon>
        <taxon>Bacillati</taxon>
        <taxon>Actinomycetota</taxon>
        <taxon>Actinomycetes</taxon>
        <taxon>Kitasatosporales</taxon>
        <taxon>Streptomycetaceae</taxon>
        <taxon>Streptomyces</taxon>
    </lineage>
</organism>
<dbReference type="PANTHER" id="PTHR45753">
    <property type="entry name" value="ORNITHINE CARBAMOYLTRANSFERASE, MITOCHONDRIAL"/>
    <property type="match status" value="1"/>
</dbReference>
<dbReference type="PANTHER" id="PTHR45753:SF3">
    <property type="entry name" value="ORNITHINE TRANSCARBAMYLASE, MITOCHONDRIAL"/>
    <property type="match status" value="1"/>
</dbReference>
<protein>
    <submittedName>
        <fullName evidence="6">Ornithine carbamoyltransferase, catabolic</fullName>
    </submittedName>
</protein>
<dbReference type="InterPro" id="IPR036901">
    <property type="entry name" value="Asp/Orn_carbamoylTrfase_sf"/>
</dbReference>
<dbReference type="GeneID" id="96288908"/>
<feature type="domain" description="Aspartate/ornithine carbamoyltransferase carbamoyl-P binding" evidence="5">
    <location>
        <begin position="4"/>
        <end position="148"/>
    </location>
</feature>
<dbReference type="SUPFAM" id="SSF53671">
    <property type="entry name" value="Aspartate/ornithine carbamoyltransferase"/>
    <property type="match status" value="1"/>
</dbReference>
<evidence type="ECO:0000313" key="7">
    <source>
        <dbReference type="Proteomes" id="UP000600946"/>
    </source>
</evidence>
<keyword evidence="1 2" id="KW-0808">Transferase</keyword>
<evidence type="ECO:0000256" key="3">
    <source>
        <dbReference type="SAM" id="MobiDB-lite"/>
    </source>
</evidence>
<dbReference type="PRINTS" id="PR00101">
    <property type="entry name" value="ATCASE"/>
</dbReference>
<name>A0ABQ2ZK01_9ACTN</name>
<dbReference type="InterPro" id="IPR006130">
    <property type="entry name" value="Asp/Orn_carbamoylTrfase"/>
</dbReference>
<evidence type="ECO:0000313" key="6">
    <source>
        <dbReference type="EMBL" id="GGY18515.1"/>
    </source>
</evidence>
<proteinExistence type="inferred from homology"/>
<dbReference type="InterPro" id="IPR006131">
    <property type="entry name" value="Asp_carbamoyltransf_Asp/Orn-bd"/>
</dbReference>